<dbReference type="InterPro" id="IPR052155">
    <property type="entry name" value="Biofilm_reg_signaling"/>
</dbReference>
<dbReference type="CDD" id="cd00130">
    <property type="entry name" value="PAS"/>
    <property type="match status" value="1"/>
</dbReference>
<evidence type="ECO:0000256" key="1">
    <source>
        <dbReference type="ARBA" id="ARBA00004651"/>
    </source>
</evidence>
<evidence type="ECO:0000256" key="3">
    <source>
        <dbReference type="ARBA" id="ARBA00022692"/>
    </source>
</evidence>
<gene>
    <name evidence="11" type="ORF">GM658_15110</name>
</gene>
<dbReference type="PROSITE" id="PS50887">
    <property type="entry name" value="GGDEF"/>
    <property type="match status" value="1"/>
</dbReference>
<feature type="domain" description="PAC" evidence="8">
    <location>
        <begin position="407"/>
        <end position="460"/>
    </location>
</feature>
<evidence type="ECO:0000259" key="9">
    <source>
        <dbReference type="PROSITE" id="PS50883"/>
    </source>
</evidence>
<feature type="transmembrane region" description="Helical" evidence="6">
    <location>
        <begin position="21"/>
        <end position="41"/>
    </location>
</feature>
<dbReference type="SUPFAM" id="SSF141868">
    <property type="entry name" value="EAL domain-like"/>
    <property type="match status" value="1"/>
</dbReference>
<comment type="caution">
    <text evidence="11">The sequence shown here is derived from an EMBL/GenBank/DDBJ whole genome shotgun (WGS) entry which is preliminary data.</text>
</comment>
<accession>A0A6L6QJY9</accession>
<dbReference type="PROSITE" id="PS50883">
    <property type="entry name" value="EAL"/>
    <property type="match status" value="1"/>
</dbReference>
<sequence length="999" mass="112260">MQSCLEGLLSTSDAYRRFRRRLLVTMTMLALLATAVVAWQLHSSARDREQAIRRQTQHYALAIEAQVLSTVQLSDIALLGFANAIKVAPYTPKTIDSLLSSRGASFGSSFWITFLDPQGFAIASSRDIAVKGISYADRDYFQAQLTPGDKLFVGGPSRGRISNSRLFFLSRRVENAKGEFLGVIVAPIDASRLAKTFEHSRVSDDVTITLFHTNGHIIARAPLFEQTFNRDIRESNVFRAFGKAPIDTIETVSPIDRQSRIASYRKLPDLPLIVTVGSSNVGLALVSQKQFLVAGVAIFLILTLIVFAIIYALRTFAAAEEREQRYRTLYATSAETEKKLTYSEQRLRLIADNLPIVIAYIDRDEHYTFKNRRFAEIYGSGDNLQQVLSPALYAETSPYLERAFAGETVCFERSTQRNGEPCCDAITYVPDRDESGKVIGLFVMAEDISERKKHEESSKLATLMYENACEGMMVTDAEGRILSVNPAFSQISGYSSEEVVGHLAYELTSSHQDIKFYSRMRQTITHTGYWEGEIWHQHKNGDHYLVSLRFNTVFDSKGNVLRHVALFTDITKKKATEEAIWKQANFDALSGLPNRRMFNDRLRQEIKKAARDKLPMALIFIDLDGFKAVNDNLGHDFGDILLKQVAERLLTCVRNTDTVARLGGDEFTVILSELKESGDVVRIVQEILHSLARPFQLRHEVAHISGSIGISLFPEDGDEAEQLIKNADQAMYVAKQQGRNRFNYFAPFMQEASQMRIELANELRNALKNKELRLLFQPIRNLATDKIDMAEALIRWEHPQRGLLKPAEFIGVAENTGVIASIGEWVFQEAAALAASFGNGFKVCVNKSAWQFRHEAVGVEHWLELLHEQALSPHSMVIEVTEGLLLEANREVVQRVQSLRDANLQISLDDFGHGYSSLNFLKRFQIDFLKLDTSFSDNQLLCEAIVSMAHKLGIKVIAEKIETPGQLEILMAAGCDFGQGFLFGAPISAEKLHRLLITQ</sequence>
<dbReference type="Pfam" id="PF00563">
    <property type="entry name" value="EAL"/>
    <property type="match status" value="1"/>
</dbReference>
<dbReference type="PANTHER" id="PTHR44757:SF2">
    <property type="entry name" value="BIOFILM ARCHITECTURE MAINTENANCE PROTEIN MBAA"/>
    <property type="match status" value="1"/>
</dbReference>
<evidence type="ECO:0000313" key="12">
    <source>
        <dbReference type="Proteomes" id="UP000472320"/>
    </source>
</evidence>
<keyword evidence="5 6" id="KW-0472">Membrane</keyword>
<organism evidence="11 12">
    <name type="scientific">Massilia eburnea</name>
    <dbReference type="NCBI Taxonomy" id="1776165"/>
    <lineage>
        <taxon>Bacteria</taxon>
        <taxon>Pseudomonadati</taxon>
        <taxon>Pseudomonadota</taxon>
        <taxon>Betaproteobacteria</taxon>
        <taxon>Burkholderiales</taxon>
        <taxon>Oxalobacteraceae</taxon>
        <taxon>Telluria group</taxon>
        <taxon>Massilia</taxon>
    </lineage>
</organism>
<feature type="domain" description="PAC" evidence="8">
    <location>
        <begin position="530"/>
        <end position="582"/>
    </location>
</feature>
<keyword evidence="2" id="KW-1003">Cell membrane</keyword>
<evidence type="ECO:0000256" key="6">
    <source>
        <dbReference type="SAM" id="Phobius"/>
    </source>
</evidence>
<evidence type="ECO:0000256" key="4">
    <source>
        <dbReference type="ARBA" id="ARBA00022989"/>
    </source>
</evidence>
<dbReference type="GO" id="GO:0003824">
    <property type="term" value="F:catalytic activity"/>
    <property type="evidence" value="ECO:0007669"/>
    <property type="project" value="UniProtKB-ARBA"/>
</dbReference>
<keyword evidence="3 6" id="KW-0812">Transmembrane</keyword>
<keyword evidence="4 6" id="KW-1133">Transmembrane helix</keyword>
<proteinExistence type="predicted"/>
<evidence type="ECO:0000259" key="8">
    <source>
        <dbReference type="PROSITE" id="PS50113"/>
    </source>
</evidence>
<dbReference type="PROSITE" id="PS50113">
    <property type="entry name" value="PAC"/>
    <property type="match status" value="2"/>
</dbReference>
<dbReference type="InterPro" id="IPR029787">
    <property type="entry name" value="Nucleotide_cyclase"/>
</dbReference>
<dbReference type="OrthoDB" id="9813903at2"/>
<dbReference type="CDD" id="cd12915">
    <property type="entry name" value="PDC2_DGC_like"/>
    <property type="match status" value="1"/>
</dbReference>
<dbReference type="PROSITE" id="PS50112">
    <property type="entry name" value="PAS"/>
    <property type="match status" value="1"/>
</dbReference>
<dbReference type="Proteomes" id="UP000472320">
    <property type="component" value="Unassembled WGS sequence"/>
</dbReference>
<dbReference type="SMART" id="SM00091">
    <property type="entry name" value="PAS"/>
    <property type="match status" value="3"/>
</dbReference>
<dbReference type="SMART" id="SM00052">
    <property type="entry name" value="EAL"/>
    <property type="match status" value="1"/>
</dbReference>
<dbReference type="InterPro" id="IPR013656">
    <property type="entry name" value="PAS_4"/>
</dbReference>
<comment type="subcellular location">
    <subcellularLocation>
        <location evidence="1">Cell membrane</location>
        <topology evidence="1">Multi-pass membrane protein</topology>
    </subcellularLocation>
</comment>
<dbReference type="NCBIfam" id="TIGR00254">
    <property type="entry name" value="GGDEF"/>
    <property type="match status" value="1"/>
</dbReference>
<evidence type="ECO:0000259" key="7">
    <source>
        <dbReference type="PROSITE" id="PS50112"/>
    </source>
</evidence>
<dbReference type="Gene3D" id="3.30.450.20">
    <property type="entry name" value="PAS domain"/>
    <property type="match status" value="4"/>
</dbReference>
<dbReference type="PANTHER" id="PTHR44757">
    <property type="entry name" value="DIGUANYLATE CYCLASE DGCP"/>
    <property type="match status" value="1"/>
</dbReference>
<dbReference type="Gene3D" id="3.20.20.450">
    <property type="entry name" value="EAL domain"/>
    <property type="match status" value="1"/>
</dbReference>
<dbReference type="EMBL" id="WNKX01000010">
    <property type="protein sequence ID" value="MTW11933.1"/>
    <property type="molecule type" value="Genomic_DNA"/>
</dbReference>
<feature type="domain" description="EAL" evidence="9">
    <location>
        <begin position="756"/>
        <end position="999"/>
    </location>
</feature>
<feature type="domain" description="PAS" evidence="7">
    <location>
        <begin position="457"/>
        <end position="527"/>
    </location>
</feature>
<dbReference type="NCBIfam" id="TIGR00229">
    <property type="entry name" value="sensory_box"/>
    <property type="match status" value="2"/>
</dbReference>
<dbReference type="GO" id="GO:0005886">
    <property type="term" value="C:plasma membrane"/>
    <property type="evidence" value="ECO:0007669"/>
    <property type="project" value="UniProtKB-SubCell"/>
</dbReference>
<feature type="transmembrane region" description="Helical" evidence="6">
    <location>
        <begin position="291"/>
        <end position="313"/>
    </location>
</feature>
<dbReference type="Pfam" id="PF08448">
    <property type="entry name" value="PAS_4"/>
    <property type="match status" value="1"/>
</dbReference>
<name>A0A6L6QJY9_9BURK</name>
<dbReference type="AlphaFoldDB" id="A0A6L6QJY9"/>
<evidence type="ECO:0000256" key="2">
    <source>
        <dbReference type="ARBA" id="ARBA00022475"/>
    </source>
</evidence>
<dbReference type="InterPro" id="IPR000700">
    <property type="entry name" value="PAS-assoc_C"/>
</dbReference>
<keyword evidence="12" id="KW-1185">Reference proteome</keyword>
<dbReference type="InterPro" id="IPR043128">
    <property type="entry name" value="Rev_trsase/Diguanyl_cyclase"/>
</dbReference>
<reference evidence="11 12" key="1">
    <citation type="submission" date="2019-11" db="EMBL/GenBank/DDBJ databases">
        <title>Type strains purchased from KCTC, JCM and DSMZ.</title>
        <authorList>
            <person name="Lu H."/>
        </authorList>
    </citation>
    <scope>NUCLEOTIDE SEQUENCE [LARGE SCALE GENOMIC DNA]</scope>
    <source>
        <strain evidence="11 12">JCM 31587</strain>
    </source>
</reference>
<protein>
    <submittedName>
        <fullName evidence="11">EAL domain-containing protein</fullName>
    </submittedName>
</protein>
<dbReference type="SUPFAM" id="SSF55785">
    <property type="entry name" value="PYP-like sensor domain (PAS domain)"/>
    <property type="match status" value="2"/>
</dbReference>
<evidence type="ECO:0000256" key="5">
    <source>
        <dbReference type="ARBA" id="ARBA00023136"/>
    </source>
</evidence>
<dbReference type="Pfam" id="PF02743">
    <property type="entry name" value="dCache_1"/>
    <property type="match status" value="1"/>
</dbReference>
<dbReference type="Gene3D" id="3.30.70.270">
    <property type="match status" value="1"/>
</dbReference>
<dbReference type="SMART" id="SM00267">
    <property type="entry name" value="GGDEF"/>
    <property type="match status" value="1"/>
</dbReference>
<dbReference type="SUPFAM" id="SSF55073">
    <property type="entry name" value="Nucleotide cyclase"/>
    <property type="match status" value="1"/>
</dbReference>
<dbReference type="InterPro" id="IPR035919">
    <property type="entry name" value="EAL_sf"/>
</dbReference>
<dbReference type="InterPro" id="IPR033479">
    <property type="entry name" value="dCache_1"/>
</dbReference>
<feature type="domain" description="GGDEF" evidence="10">
    <location>
        <begin position="614"/>
        <end position="747"/>
    </location>
</feature>
<dbReference type="Pfam" id="PF13426">
    <property type="entry name" value="PAS_9"/>
    <property type="match status" value="1"/>
</dbReference>
<dbReference type="InterPro" id="IPR001633">
    <property type="entry name" value="EAL_dom"/>
</dbReference>
<evidence type="ECO:0000313" key="11">
    <source>
        <dbReference type="EMBL" id="MTW11933.1"/>
    </source>
</evidence>
<dbReference type="InterPro" id="IPR000160">
    <property type="entry name" value="GGDEF_dom"/>
</dbReference>
<dbReference type="InterPro" id="IPR035965">
    <property type="entry name" value="PAS-like_dom_sf"/>
</dbReference>
<dbReference type="CDD" id="cd01948">
    <property type="entry name" value="EAL"/>
    <property type="match status" value="1"/>
</dbReference>
<dbReference type="Pfam" id="PF00990">
    <property type="entry name" value="GGDEF"/>
    <property type="match status" value="1"/>
</dbReference>
<dbReference type="CDD" id="cd01949">
    <property type="entry name" value="GGDEF"/>
    <property type="match status" value="1"/>
</dbReference>
<dbReference type="InterPro" id="IPR000014">
    <property type="entry name" value="PAS"/>
</dbReference>
<evidence type="ECO:0000259" key="10">
    <source>
        <dbReference type="PROSITE" id="PS50887"/>
    </source>
</evidence>
<dbReference type="FunFam" id="3.30.70.270:FF:000001">
    <property type="entry name" value="Diguanylate cyclase domain protein"/>
    <property type="match status" value="1"/>
</dbReference>
<dbReference type="CDD" id="cd12914">
    <property type="entry name" value="PDC1_DGC_like"/>
    <property type="match status" value="1"/>
</dbReference>